<feature type="compositionally biased region" description="Basic and acidic residues" evidence="1">
    <location>
        <begin position="3374"/>
        <end position="3386"/>
    </location>
</feature>
<feature type="compositionally biased region" description="Polar residues" evidence="1">
    <location>
        <begin position="2216"/>
        <end position="2226"/>
    </location>
</feature>
<feature type="compositionally biased region" description="Polar residues" evidence="1">
    <location>
        <begin position="1645"/>
        <end position="1661"/>
    </location>
</feature>
<feature type="compositionally biased region" description="Basic and acidic residues" evidence="1">
    <location>
        <begin position="2689"/>
        <end position="2699"/>
    </location>
</feature>
<feature type="compositionally biased region" description="Basic and acidic residues" evidence="1">
    <location>
        <begin position="2039"/>
        <end position="2073"/>
    </location>
</feature>
<feature type="compositionally biased region" description="Basic and acidic residues" evidence="1">
    <location>
        <begin position="2275"/>
        <end position="2288"/>
    </location>
</feature>
<feature type="compositionally biased region" description="Basic and acidic residues" evidence="1">
    <location>
        <begin position="411"/>
        <end position="432"/>
    </location>
</feature>
<feature type="region of interest" description="Disordered" evidence="1">
    <location>
        <begin position="1722"/>
        <end position="1746"/>
    </location>
</feature>
<feature type="compositionally biased region" description="Basic and acidic residues" evidence="1">
    <location>
        <begin position="2661"/>
        <end position="2679"/>
    </location>
</feature>
<dbReference type="PANTHER" id="PTHR35511">
    <property type="entry name" value="A-KINASE ANCHOR-LIKE PROTEIN"/>
    <property type="match status" value="1"/>
</dbReference>
<feature type="region of interest" description="Disordered" evidence="1">
    <location>
        <begin position="2101"/>
        <end position="2233"/>
    </location>
</feature>
<feature type="region of interest" description="Disordered" evidence="1">
    <location>
        <begin position="1057"/>
        <end position="1528"/>
    </location>
</feature>
<feature type="region of interest" description="Disordered" evidence="1">
    <location>
        <begin position="340"/>
        <end position="576"/>
    </location>
</feature>
<feature type="compositionally biased region" description="Basic and acidic residues" evidence="1">
    <location>
        <begin position="2539"/>
        <end position="2551"/>
    </location>
</feature>
<feature type="region of interest" description="Disordered" evidence="1">
    <location>
        <begin position="2822"/>
        <end position="2844"/>
    </location>
</feature>
<feature type="compositionally biased region" description="Basic and acidic residues" evidence="1">
    <location>
        <begin position="3246"/>
        <end position="3265"/>
    </location>
</feature>
<feature type="compositionally biased region" description="Basic and acidic residues" evidence="1">
    <location>
        <begin position="3488"/>
        <end position="3497"/>
    </location>
</feature>
<evidence type="ECO:0000313" key="3">
    <source>
        <dbReference type="Proteomes" id="UP000235145"/>
    </source>
</evidence>
<feature type="region of interest" description="Disordered" evidence="1">
    <location>
        <begin position="3172"/>
        <end position="3202"/>
    </location>
</feature>
<feature type="compositionally biased region" description="Basic and acidic residues" evidence="1">
    <location>
        <begin position="720"/>
        <end position="742"/>
    </location>
</feature>
<feature type="compositionally biased region" description="Basic and acidic residues" evidence="1">
    <location>
        <begin position="491"/>
        <end position="510"/>
    </location>
</feature>
<feature type="compositionally biased region" description="Basic and acidic residues" evidence="1">
    <location>
        <begin position="955"/>
        <end position="968"/>
    </location>
</feature>
<feature type="compositionally biased region" description="Basic and acidic residues" evidence="1">
    <location>
        <begin position="1242"/>
        <end position="1261"/>
    </location>
</feature>
<feature type="compositionally biased region" description="Basic and acidic residues" evidence="1">
    <location>
        <begin position="2558"/>
        <end position="2574"/>
    </location>
</feature>
<feature type="compositionally biased region" description="Basic and acidic residues" evidence="1">
    <location>
        <begin position="978"/>
        <end position="988"/>
    </location>
</feature>
<accession>A0A9R1VQF7</accession>
<feature type="compositionally biased region" description="Basic and acidic residues" evidence="1">
    <location>
        <begin position="890"/>
        <end position="907"/>
    </location>
</feature>
<dbReference type="PANTHER" id="PTHR35511:SF2">
    <property type="entry name" value="A-KINASE ANCHOR-LIKE PROTEIN"/>
    <property type="match status" value="1"/>
</dbReference>
<feature type="compositionally biased region" description="Basic and acidic residues" evidence="1">
    <location>
        <begin position="1184"/>
        <end position="1212"/>
    </location>
</feature>
<feature type="compositionally biased region" description="Basic and acidic residues" evidence="1">
    <location>
        <begin position="359"/>
        <end position="369"/>
    </location>
</feature>
<feature type="compositionally biased region" description="Basic and acidic residues" evidence="1">
    <location>
        <begin position="1762"/>
        <end position="1791"/>
    </location>
</feature>
<feature type="compositionally biased region" description="Basic and acidic residues" evidence="1">
    <location>
        <begin position="1303"/>
        <end position="1315"/>
    </location>
</feature>
<feature type="region of interest" description="Disordered" evidence="1">
    <location>
        <begin position="3475"/>
        <end position="3497"/>
    </location>
</feature>
<evidence type="ECO:0000256" key="1">
    <source>
        <dbReference type="SAM" id="MobiDB-lite"/>
    </source>
</evidence>
<feature type="region of interest" description="Disordered" evidence="1">
    <location>
        <begin position="244"/>
        <end position="322"/>
    </location>
</feature>
<dbReference type="Proteomes" id="UP000235145">
    <property type="component" value="Unassembled WGS sequence"/>
</dbReference>
<feature type="compositionally biased region" description="Basic and acidic residues" evidence="1">
    <location>
        <begin position="2296"/>
        <end position="2307"/>
    </location>
</feature>
<feature type="compositionally biased region" description="Basic and acidic residues" evidence="1">
    <location>
        <begin position="1669"/>
        <end position="1689"/>
    </location>
</feature>
<feature type="compositionally biased region" description="Basic and acidic residues" evidence="1">
    <location>
        <begin position="2011"/>
        <end position="2025"/>
    </location>
</feature>
<feature type="compositionally biased region" description="Polar residues" evidence="1">
    <location>
        <begin position="3175"/>
        <end position="3185"/>
    </location>
</feature>
<feature type="compositionally biased region" description="Acidic residues" evidence="1">
    <location>
        <begin position="1213"/>
        <end position="1225"/>
    </location>
</feature>
<feature type="compositionally biased region" description="Basic and acidic residues" evidence="1">
    <location>
        <begin position="1984"/>
        <end position="1993"/>
    </location>
</feature>
<feature type="compositionally biased region" description="Basic and acidic residues" evidence="1">
    <location>
        <begin position="1268"/>
        <end position="1283"/>
    </location>
</feature>
<name>A0A9R1VQF7_LACSA</name>
<comment type="caution">
    <text evidence="2">The sequence shown here is derived from an EMBL/GenBank/DDBJ whole genome shotgun (WGS) entry which is preliminary data.</text>
</comment>
<feature type="region of interest" description="Disordered" evidence="1">
    <location>
        <begin position="2918"/>
        <end position="2998"/>
    </location>
</feature>
<feature type="compositionally biased region" description="Basic and acidic residues" evidence="1">
    <location>
        <begin position="384"/>
        <end position="396"/>
    </location>
</feature>
<feature type="compositionally biased region" description="Basic and acidic residues" evidence="1">
    <location>
        <begin position="104"/>
        <end position="118"/>
    </location>
</feature>
<feature type="compositionally biased region" description="Basic and acidic residues" evidence="1">
    <location>
        <begin position="2585"/>
        <end position="2604"/>
    </location>
</feature>
<evidence type="ECO:0000313" key="2">
    <source>
        <dbReference type="EMBL" id="KAJ0209388.1"/>
    </source>
</evidence>
<feature type="compositionally biased region" description="Basic and acidic residues" evidence="1">
    <location>
        <begin position="2486"/>
        <end position="2501"/>
    </location>
</feature>
<feature type="compositionally biased region" description="Basic and acidic residues" evidence="1">
    <location>
        <begin position="2830"/>
        <end position="2841"/>
    </location>
</feature>
<feature type="compositionally biased region" description="Basic and acidic residues" evidence="1">
    <location>
        <begin position="2640"/>
        <end position="2652"/>
    </location>
</feature>
<feature type="compositionally biased region" description="Basic and acidic residues" evidence="1">
    <location>
        <begin position="525"/>
        <end position="567"/>
    </location>
</feature>
<feature type="region of interest" description="Disordered" evidence="1">
    <location>
        <begin position="2638"/>
        <end position="2776"/>
    </location>
</feature>
<reference evidence="2 3" key="1">
    <citation type="journal article" date="2017" name="Nat. Commun.">
        <title>Genome assembly with in vitro proximity ligation data and whole-genome triplication in lettuce.</title>
        <authorList>
            <person name="Reyes-Chin-Wo S."/>
            <person name="Wang Z."/>
            <person name="Yang X."/>
            <person name="Kozik A."/>
            <person name="Arikit S."/>
            <person name="Song C."/>
            <person name="Xia L."/>
            <person name="Froenicke L."/>
            <person name="Lavelle D.O."/>
            <person name="Truco M.J."/>
            <person name="Xia R."/>
            <person name="Zhu S."/>
            <person name="Xu C."/>
            <person name="Xu H."/>
            <person name="Xu X."/>
            <person name="Cox K."/>
            <person name="Korf I."/>
            <person name="Meyers B.C."/>
            <person name="Michelmore R.W."/>
        </authorList>
    </citation>
    <scope>NUCLEOTIDE SEQUENCE [LARGE SCALE GENOMIC DNA]</scope>
    <source>
        <strain evidence="3">cv. Salinas</strain>
        <tissue evidence="2">Seedlings</tissue>
    </source>
</reference>
<feature type="compositionally biased region" description="Polar residues" evidence="1">
    <location>
        <begin position="1230"/>
        <end position="1239"/>
    </location>
</feature>
<feature type="compositionally biased region" description="Basic and acidic residues" evidence="1">
    <location>
        <begin position="2125"/>
        <end position="2168"/>
    </location>
</feature>
<feature type="compositionally biased region" description="Polar residues" evidence="1">
    <location>
        <begin position="3119"/>
        <end position="3130"/>
    </location>
</feature>
<feature type="compositionally biased region" description="Basic and acidic residues" evidence="1">
    <location>
        <begin position="1479"/>
        <end position="1504"/>
    </location>
</feature>
<feature type="compositionally biased region" description="Basic and acidic residues" evidence="1">
    <location>
        <begin position="3395"/>
        <end position="3421"/>
    </location>
</feature>
<feature type="compositionally biased region" description="Basic and acidic residues" evidence="1">
    <location>
        <begin position="2175"/>
        <end position="2192"/>
    </location>
</feature>
<feature type="compositionally biased region" description="Basic and acidic residues" evidence="1">
    <location>
        <begin position="1725"/>
        <end position="1735"/>
    </location>
</feature>
<feature type="compositionally biased region" description="Polar residues" evidence="1">
    <location>
        <begin position="2074"/>
        <end position="2087"/>
    </location>
</feature>
<feature type="compositionally biased region" description="Polar residues" evidence="1">
    <location>
        <begin position="707"/>
        <end position="718"/>
    </location>
</feature>
<feature type="compositionally biased region" description="Basic and acidic residues" evidence="1">
    <location>
        <begin position="2918"/>
        <end position="2929"/>
    </location>
</feature>
<feature type="compositionally biased region" description="Basic and acidic residues" evidence="1">
    <location>
        <begin position="301"/>
        <end position="322"/>
    </location>
</feature>
<sequence length="3497" mass="393359">MTPLPHLTHVYHNQHHPTAFLKFFTAYYEKDEREDYGLSSEILEEKIAEFSGNKVKQLEVAESVNTEQMETESETFFQALSVPIVSADEGTTESCKAVTTEDQEERKSTKIEEAKPFHDQSVQIVASKEETEEDKSINSQEDQREQKTEGSVESCSEIKKEEDTEEIKPNVEPDEKKDSITVKTEPQIESDDGIKDTIFEGGLQEKTYHGEGNEAEAVKTKEHIEDDVEETTFQHATTVAYVEEGQTLNAAPKDISKEEEVEDNRIDPQEAIEKCENGAKEEREQEHEESVDKFVQSSSEIEQKEDTEEIKPSVETEEKTEVIPEDCITSQTEPHVISAEHEIKNDEAIQSEETGLQKVEYKEEVKHSDSSLTEIKSESPIVKEASEETVSEKTGYEEGLQLSDSYNIALKENEMASKVEDEEKEQEDKSSDAQEASEECVKEEREQKSEENVNKIVDEETSSEKVEYEEEVKHSDSSNVEINEKTLPILSKDEDLERKQEGNTLEKDQGDDTVTSSHDATYEGGLKEREHHSEVNEPEVVKTKESIGEDTEEIRTSEETILEKVESEEGLQFYDSSNIALNENEIAYEEKEQEVYVSGKGQGDGDDVTSPQDATCEDIKETTIDEHASTEVAHLEEAQSLSPMPEEILKEEAEDKPSDAQEASKKCDNEAEEKSEQKPEEIVNKSAKSSSETEQGEDTEDIKPSVETEQQASEQYESGANEKIEQNPEEIVNKIEDTEEIKPSVEIDEKEQVKITDYEEDVIEVCAETQLEKGNFEGVEPSDNDKDQEKEKEQESIISEEDQGKDDITCSQDATTIENLPVFVKPRENIDEDTQEIKSSADTKDDIKIDEEALVNDDDQTKKSESPLVKEVYDATTSEKAESELNENEIVSKEENQEKEQELKMSEEVQGGGDDVTRSQNASSEDIKETTIGQQATPVANIEFEEQNQSVIDVQEDKKEQKSAESDNKIVQSGSEIEQEKDTEETKPSVEVCEEASSEKIEYKEEVNYSDSSNTETMVKEVCEETVSEKVESEEGLKLSDSVNIDLNENEIASKVEDEEKEQEVYVSGKGLGDDVTSSQDATFEDIKETTTGEHVTTVAYLEEEQALNSTPKEILKEEAEDKSTDVQEASEQDESGANEKIEQKPEESVNKNENAEEIKPSVETDEKEQVKITDDEDVTEVCEETHLEKGKFEGVEPSDKDEHQEKEKEQEQEQESIISEEDQGKDDVTFSQDATSIQDLPETKYDDEGKEPEFVKPREYLEEDTEEIKSSAETKDDIKIDEEALVNDDGQTDKSESPLVKEVCEATSSEKAESELNENEIVNNEENQEKEQEIKMSKEVQGGGDDVTSSQNASSEDIKETIIGQKATPVADIEFEEPNQSAIDAQEDKTEQKPDESDNKTVQSCSEIEQEEDTKEIKPSVETKQQELLHDDCITSQTKSQVESEEHEVKSDEPIQSDNGQKENVDSSPVNEVCEETSSEKVEYSEEVKETTNEKEIVNKVEDEEKEQEVYVSGKGLGDDVTTTSSKDATCEDIKETTVGQQDTTVAYLEEGQAIGLMPKEILMEETEEKPSDAQEVACISAQTESQEETTETEQKNEESMKEVYEETTKEVCDETSSKKVESEQEVKAIETFKDEEQEKDQVDMSTEGQGEDNVTSSQVAALEEDLQEKNYQEEGKEPEVVETRESVEENIEEIESSIETKENMEQQGLLHVITTDVCSSTEIEPKKETMENEEKIEEDAIVNDEFESPLVKEVCEVTGSEKAKPELNENEIVSKEENQEKEHELKMPEEVQGGGDAVTSSEDATCEDIQESTIGQHVTTVVDFEESKDDSALTKEILKEEIEDKSIHAQEASEQYDDNGAKDKIEESASIIFEQEMYTEEIKPSVETDEKEQQEVCEETDLKKTVSEEGINSDMYQNEKEIEILSKDEYQEKEQELNIPEKDQSEDEVICSQDTVAASEDVFFETRESMEEDNELISTNVKTKEKVEQGELPHAITTDVFTSAQVESQEEKTETEEKNKEPIEHDDDQMETPPIHSVKEVCDETSSEKVESEEGIKAIETFKDEDQEKDQVNMSAEGQGEDNVTTSQVAALEEDLQKKNYQEEGKEPEFFETRESIEEDTEEIKSSVETIEKKEDVVNDDGQTEKSESSLVKEVHEVTGLEKVESELNEDETVSKEENQAKEKDLKMSEEVQDGEDDVTSSQNASSEDIKETTIGQHATTVVNTDERQEQTEMTKEIFLEDLETVSEVQIPGVGLESEDSNMKEECLTTATHVDEEKETETKEVSSAETTEIGENKSLYEKEDVTQENQLNSTEDCSEISKDVILTKEVPLETQKEKGTDDLKEQIVEEYSNSTELQEKSTEDQKAPVISYSDPLEIDESPKQALESVCDVQTPEVVVDSEDSKVKEESIVSATTEYTDENNGEKEHEVIANETSSTENLELHGELKPMSKMVIEEYQVKETKPQPEQSDITPENIMENVILPEKDLADEKTTTSDEKELTDEVSSELGQPKGQIVEEIQAGPTETISETIEEEEITKKDEHLSHDSIENPNDTTTKEEKCFQDARTREIEPVEQQNDGLDEASKEKSKDSNETTEVKPQEDIVPSSSLVTTTEETLKTLPLDLESVYDVKIPELVPKSEDSNPKEDRLTSATTTYVDEEKQTVTKEISSDEKTEQTTKIGADDSLYEKEDMKEDVTQENQLNSTEDCSEMSKDVILNEEVPLNIPKEKETDDLKEQIVEEDSHSTELQEKSSEDQKETAHVIPYSDPIPVGVSEVRTDEISSEETTESKQVAEHLSISSRDAVFIKEDLEVIKPTSESVIEEDEVKETNPEPKKSDITSENIIKYTSEKDLADEKRDIKEDVTLAPENQIDNTENQSETIKNIILTDEVLQNFCLHDNNIVCIEQVVVETEKEEEKNEVNEHVSEEDICPPELDKTSTSNQKDLDDEIEYSKPIPAGNNEVKEVKAESPTELENIQSAEAPDLEFEKKEKDDELISEIQTPETTLKMEMEEEHPEVTNDTCQTPVDGSLSEKKLVSIVPLEELASSTVEDQTKELVLETDKTQVDHSNISNKDRNLEFIEEEFPKILVTEEKTLEEDANKEKETLSESQADDLTKTTSDSISSPTEQGIEVRSEESISRGYDDIHKSEEKPTEVFEIASDVAEIVPEGSKVSESLPGNVQEASPMMLLEKNNPETTTTIEKITPEVAVIDVQKREKDFDYTPEAITVDAVNNAECSDIQSVQKKEVDENIEREIPTEKEPLELDAPVTPGTTTTEDLEISQKHVTDDLIKISKIQPEIQTYEGSACTVDNQSSNKPHLDESIERKLLTGNKDVANELGEPTTKPLIAEADDLKATKSSGTESQCSSEAFGEEKKMGNEKEKSQTAVAESLIEERETALTKDQQVDKEETGEKGTKTDEENEEEDEDDNQMIDAPVMVEASKDIEVKTPKKSHNILSGVGSKVKHSIAKVKKAITGKSSPSKPPSPKEKDQVST</sequence>
<feature type="compositionally biased region" description="Basic and acidic residues" evidence="1">
    <location>
        <begin position="647"/>
        <end position="683"/>
    </location>
</feature>
<feature type="compositionally biased region" description="Acidic residues" evidence="1">
    <location>
        <begin position="1736"/>
        <end position="1746"/>
    </location>
</feature>
<feature type="region of interest" description="Disordered" evidence="1">
    <location>
        <begin position="3331"/>
        <end position="3436"/>
    </location>
</feature>
<feature type="compositionally biased region" description="Basic and acidic residues" evidence="1">
    <location>
        <begin position="617"/>
        <end position="637"/>
    </location>
</feature>
<feature type="compositionally biased region" description="Polar residues" evidence="1">
    <location>
        <begin position="3359"/>
        <end position="3370"/>
    </location>
</feature>
<feature type="compositionally biased region" description="Basic and acidic residues" evidence="1">
    <location>
        <begin position="3133"/>
        <end position="3156"/>
    </location>
</feature>
<feature type="region of interest" description="Disordered" evidence="1">
    <location>
        <begin position="3246"/>
        <end position="3281"/>
    </location>
</feature>
<organism evidence="2 3">
    <name type="scientific">Lactuca sativa</name>
    <name type="common">Garden lettuce</name>
    <dbReference type="NCBI Taxonomy" id="4236"/>
    <lineage>
        <taxon>Eukaryota</taxon>
        <taxon>Viridiplantae</taxon>
        <taxon>Streptophyta</taxon>
        <taxon>Embryophyta</taxon>
        <taxon>Tracheophyta</taxon>
        <taxon>Spermatophyta</taxon>
        <taxon>Magnoliopsida</taxon>
        <taxon>eudicotyledons</taxon>
        <taxon>Gunneridae</taxon>
        <taxon>Pentapetalae</taxon>
        <taxon>asterids</taxon>
        <taxon>campanulids</taxon>
        <taxon>Asterales</taxon>
        <taxon>Asteraceae</taxon>
        <taxon>Cichorioideae</taxon>
        <taxon>Cichorieae</taxon>
        <taxon>Lactucinae</taxon>
        <taxon>Lactuca</taxon>
    </lineage>
</organism>
<feature type="compositionally biased region" description="Basic and acidic residues" evidence="1">
    <location>
        <begin position="1416"/>
        <end position="1434"/>
    </location>
</feature>
<feature type="compositionally biased region" description="Basic and acidic residues" evidence="1">
    <location>
        <begin position="254"/>
        <end position="292"/>
    </location>
</feature>
<feature type="region of interest" description="Disordered" evidence="1">
    <location>
        <begin position="769"/>
        <end position="1019"/>
    </location>
</feature>
<feature type="compositionally biased region" description="Basic and acidic residues" evidence="1">
    <location>
        <begin position="2101"/>
        <end position="2118"/>
    </location>
</feature>
<feature type="compositionally biased region" description="Basic and acidic residues" evidence="1">
    <location>
        <begin position="439"/>
        <end position="476"/>
    </location>
</feature>
<feature type="compositionally biased region" description="Basic and acidic residues" evidence="1">
    <location>
        <begin position="2729"/>
        <end position="2763"/>
    </location>
</feature>
<feature type="region of interest" description="Disordered" evidence="1">
    <location>
        <begin position="2485"/>
        <end position="2618"/>
    </location>
</feature>
<feature type="compositionally biased region" description="Basic and acidic residues" evidence="1">
    <location>
        <begin position="1328"/>
        <end position="1339"/>
    </location>
</feature>
<feature type="compositionally biased region" description="Low complexity" evidence="1">
    <location>
        <begin position="2609"/>
        <end position="2618"/>
    </location>
</feature>
<keyword evidence="3" id="KW-1185">Reference proteome</keyword>
<dbReference type="EMBL" id="NBSK02000004">
    <property type="protein sequence ID" value="KAJ0209388.1"/>
    <property type="molecule type" value="Genomic_DNA"/>
</dbReference>
<protein>
    <submittedName>
        <fullName evidence="2">Uncharacterized protein</fullName>
    </submittedName>
</protein>
<feature type="compositionally biased region" description="Basic and acidic residues" evidence="1">
    <location>
        <begin position="1443"/>
        <end position="1454"/>
    </location>
</feature>
<feature type="compositionally biased region" description="Low complexity" evidence="1">
    <location>
        <begin position="3193"/>
        <end position="3202"/>
    </location>
</feature>
<feature type="compositionally biased region" description="Basic and acidic residues" evidence="1">
    <location>
        <begin position="141"/>
        <end position="180"/>
    </location>
</feature>
<feature type="compositionally biased region" description="Basic and acidic residues" evidence="1">
    <location>
        <begin position="1387"/>
        <end position="1400"/>
    </location>
</feature>
<feature type="compositionally biased region" description="Basic and acidic residues" evidence="1">
    <location>
        <begin position="3094"/>
        <end position="3109"/>
    </location>
</feature>
<feature type="region of interest" description="Disordered" evidence="1">
    <location>
        <begin position="1762"/>
        <end position="1814"/>
    </location>
</feature>
<gene>
    <name evidence="2" type="ORF">LSAT_V11C400227340</name>
</gene>
<feature type="region of interest" description="Disordered" evidence="1">
    <location>
        <begin position="1567"/>
        <end position="1694"/>
    </location>
</feature>
<feature type="compositionally biased region" description="Polar residues" evidence="1">
    <location>
        <begin position="809"/>
        <end position="818"/>
    </location>
</feature>
<proteinExistence type="predicted"/>
<feature type="region of interest" description="Disordered" evidence="1">
    <location>
        <begin position="3094"/>
        <end position="3156"/>
    </location>
</feature>
<feature type="compositionally biased region" description="Basic and acidic residues" evidence="1">
    <location>
        <begin position="783"/>
        <end position="795"/>
    </location>
</feature>
<feature type="compositionally biased region" description="Basic and acidic residues" evidence="1">
    <location>
        <begin position="1594"/>
        <end position="1644"/>
    </location>
</feature>
<feature type="compositionally biased region" description="Basic and acidic residues" evidence="1">
    <location>
        <begin position="825"/>
        <end position="851"/>
    </location>
</feature>
<feature type="compositionally biased region" description="Basic and acidic residues" evidence="1">
    <location>
        <begin position="997"/>
        <end position="1007"/>
    </location>
</feature>
<feature type="compositionally biased region" description="Basic and acidic residues" evidence="1">
    <location>
        <begin position="1114"/>
        <end position="1126"/>
    </location>
</feature>
<feature type="region of interest" description="Disordered" evidence="1">
    <location>
        <begin position="88"/>
        <end position="196"/>
    </location>
</feature>
<feature type="compositionally biased region" description="Basic and acidic residues" evidence="1">
    <location>
        <begin position="2988"/>
        <end position="2997"/>
    </location>
</feature>
<feature type="region of interest" description="Disordered" evidence="1">
    <location>
        <begin position="1969"/>
        <end position="2087"/>
    </location>
</feature>
<feature type="region of interest" description="Disordered" evidence="1">
    <location>
        <begin position="592"/>
        <end position="742"/>
    </location>
</feature>
<feature type="compositionally biased region" description="Basic and acidic residues" evidence="1">
    <location>
        <begin position="871"/>
        <end position="883"/>
    </location>
</feature>
<feature type="compositionally biased region" description="Acidic residues" evidence="1">
    <location>
        <begin position="3422"/>
        <end position="3433"/>
    </location>
</feature>
<feature type="compositionally biased region" description="Basic and acidic residues" evidence="1">
    <location>
        <begin position="1138"/>
        <end position="1174"/>
    </location>
</feature>
<feature type="region of interest" description="Disordered" evidence="1">
    <location>
        <begin position="2275"/>
        <end position="2318"/>
    </location>
</feature>